<evidence type="ECO:0000313" key="9">
    <source>
        <dbReference type="Proteomes" id="UP001484239"/>
    </source>
</evidence>
<dbReference type="RefSeq" id="WP_405276346.1">
    <property type="nucleotide sequence ID" value="NZ_JBBHLI010000001.1"/>
</dbReference>
<name>A0ABU9E665_9BACT</name>
<comment type="cofactor">
    <cofactor evidence="2">
        <name>Mg(2+)</name>
        <dbReference type="ChEBI" id="CHEBI:18420"/>
    </cofactor>
</comment>
<dbReference type="EMBL" id="JBBHLI010000001">
    <property type="protein sequence ID" value="MEK9499549.1"/>
    <property type="molecule type" value="Genomic_DNA"/>
</dbReference>
<evidence type="ECO:0000256" key="2">
    <source>
        <dbReference type="ARBA" id="ARBA00001946"/>
    </source>
</evidence>
<dbReference type="PANTHER" id="PTHR12992:SF11">
    <property type="entry name" value="MITOCHONDRIAL COENZYME A DIPHOSPHATASE NUDT8"/>
    <property type="match status" value="1"/>
</dbReference>
<sequence length="218" mass="23195">MLDPRFPEVRRALAAYASDADDPPLGASSSTIEAAVAVVLRGRPDDLDLLLIKRARSDRDPWSGHMALPGGRHDATDESLLHTAVRETREETGVILEPSSGVVSGPLGALPFVAPSGPGLPPIRISPWVFGVPAHTEARVASDEVAEIHWVSLATLTDPAVQGDVDMPVPGGPRAFPCFHVAGEIVWGLTYRILDDLITRLDGFTFPLPTPGSPPTPR</sequence>
<gene>
    <name evidence="8" type="ORF">WI372_00965</name>
</gene>
<dbReference type="InterPro" id="IPR000086">
    <property type="entry name" value="NUDIX_hydrolase_dom"/>
</dbReference>
<keyword evidence="5" id="KW-0460">Magnesium</keyword>
<evidence type="ECO:0000256" key="4">
    <source>
        <dbReference type="ARBA" id="ARBA00022801"/>
    </source>
</evidence>
<dbReference type="PROSITE" id="PS51462">
    <property type="entry name" value="NUDIX"/>
    <property type="match status" value="1"/>
</dbReference>
<reference evidence="8 9" key="1">
    <citation type="submission" date="2024-02" db="EMBL/GenBank/DDBJ databases">
        <title>A novel Gemmatimonadota bacterium.</title>
        <authorList>
            <person name="Du Z.-J."/>
            <person name="Ye Y.-Q."/>
        </authorList>
    </citation>
    <scope>NUCLEOTIDE SEQUENCE [LARGE SCALE GENOMIC DNA]</scope>
    <source>
        <strain evidence="8 9">DH-20</strain>
    </source>
</reference>
<organism evidence="8 9">
    <name type="scientific">Gaopeijia maritima</name>
    <dbReference type="NCBI Taxonomy" id="3119007"/>
    <lineage>
        <taxon>Bacteria</taxon>
        <taxon>Pseudomonadati</taxon>
        <taxon>Gemmatimonadota</taxon>
        <taxon>Longimicrobiia</taxon>
        <taxon>Gaopeijiales</taxon>
        <taxon>Gaopeijiaceae</taxon>
        <taxon>Gaopeijia</taxon>
    </lineage>
</organism>
<keyword evidence="9" id="KW-1185">Reference proteome</keyword>
<accession>A0ABU9E665</accession>
<keyword evidence="6" id="KW-0464">Manganese</keyword>
<protein>
    <submittedName>
        <fullName evidence="8">CoA pyrophosphatase</fullName>
        <ecNumber evidence="8">3.6.1.55</ecNumber>
    </submittedName>
</protein>
<proteinExistence type="predicted"/>
<dbReference type="Pfam" id="PF00293">
    <property type="entry name" value="NUDIX"/>
    <property type="match status" value="1"/>
</dbReference>
<evidence type="ECO:0000256" key="1">
    <source>
        <dbReference type="ARBA" id="ARBA00001936"/>
    </source>
</evidence>
<evidence type="ECO:0000259" key="7">
    <source>
        <dbReference type="PROSITE" id="PS51462"/>
    </source>
</evidence>
<dbReference type="InterPro" id="IPR015797">
    <property type="entry name" value="NUDIX_hydrolase-like_dom_sf"/>
</dbReference>
<dbReference type="SUPFAM" id="SSF55811">
    <property type="entry name" value="Nudix"/>
    <property type="match status" value="1"/>
</dbReference>
<comment type="caution">
    <text evidence="8">The sequence shown here is derived from an EMBL/GenBank/DDBJ whole genome shotgun (WGS) entry which is preliminary data.</text>
</comment>
<comment type="cofactor">
    <cofactor evidence="1">
        <name>Mn(2+)</name>
        <dbReference type="ChEBI" id="CHEBI:29035"/>
    </cofactor>
</comment>
<feature type="domain" description="Nudix hydrolase" evidence="7">
    <location>
        <begin position="31"/>
        <end position="173"/>
    </location>
</feature>
<evidence type="ECO:0000313" key="8">
    <source>
        <dbReference type="EMBL" id="MEK9499549.1"/>
    </source>
</evidence>
<dbReference type="CDD" id="cd03426">
    <property type="entry name" value="NUDIX_CoAse_Nudt7"/>
    <property type="match status" value="1"/>
</dbReference>
<evidence type="ECO:0000256" key="6">
    <source>
        <dbReference type="ARBA" id="ARBA00023211"/>
    </source>
</evidence>
<dbReference type="GO" id="GO:0035539">
    <property type="term" value="F:8-oxo-7,8-dihydrodeoxyguanosine triphosphate pyrophosphatase activity"/>
    <property type="evidence" value="ECO:0007669"/>
    <property type="project" value="UniProtKB-EC"/>
</dbReference>
<evidence type="ECO:0000256" key="3">
    <source>
        <dbReference type="ARBA" id="ARBA00022723"/>
    </source>
</evidence>
<keyword evidence="3" id="KW-0479">Metal-binding</keyword>
<keyword evidence="4 8" id="KW-0378">Hydrolase</keyword>
<dbReference type="EC" id="3.6.1.55" evidence="8"/>
<dbReference type="PANTHER" id="PTHR12992">
    <property type="entry name" value="NUDIX HYDROLASE"/>
    <property type="match status" value="1"/>
</dbReference>
<dbReference type="Proteomes" id="UP001484239">
    <property type="component" value="Unassembled WGS sequence"/>
</dbReference>
<dbReference type="InterPro" id="IPR045121">
    <property type="entry name" value="CoAse"/>
</dbReference>
<evidence type="ECO:0000256" key="5">
    <source>
        <dbReference type="ARBA" id="ARBA00022842"/>
    </source>
</evidence>
<dbReference type="Gene3D" id="3.90.79.10">
    <property type="entry name" value="Nucleoside Triphosphate Pyrophosphohydrolase"/>
    <property type="match status" value="1"/>
</dbReference>